<organism evidence="3 4">
    <name type="scientific">Mesorhizobium plurifarium</name>
    <dbReference type="NCBI Taxonomy" id="69974"/>
    <lineage>
        <taxon>Bacteria</taxon>
        <taxon>Pseudomonadati</taxon>
        <taxon>Pseudomonadota</taxon>
        <taxon>Alphaproteobacteria</taxon>
        <taxon>Hyphomicrobiales</taxon>
        <taxon>Phyllobacteriaceae</taxon>
        <taxon>Mesorhizobium</taxon>
    </lineage>
</organism>
<dbReference type="CDD" id="cd05233">
    <property type="entry name" value="SDR_c"/>
    <property type="match status" value="1"/>
</dbReference>
<dbReference type="Pfam" id="PF13561">
    <property type="entry name" value="adh_short_C2"/>
    <property type="match status" value="1"/>
</dbReference>
<evidence type="ECO:0000256" key="2">
    <source>
        <dbReference type="ARBA" id="ARBA00023002"/>
    </source>
</evidence>
<reference evidence="4" key="1">
    <citation type="submission" date="2014-08" db="EMBL/GenBank/DDBJ databases">
        <authorList>
            <person name="Moulin L."/>
        </authorList>
    </citation>
    <scope>NUCLEOTIDE SEQUENCE [LARGE SCALE GENOMIC DNA]</scope>
</reference>
<dbReference type="PRINTS" id="PR00081">
    <property type="entry name" value="GDHRDH"/>
</dbReference>
<dbReference type="AlphaFoldDB" id="A0A090D993"/>
<keyword evidence="4" id="KW-1185">Reference proteome</keyword>
<dbReference type="InterPro" id="IPR036291">
    <property type="entry name" value="NAD(P)-bd_dom_sf"/>
</dbReference>
<evidence type="ECO:0000313" key="3">
    <source>
        <dbReference type="EMBL" id="CDX11455.1"/>
    </source>
</evidence>
<dbReference type="PANTHER" id="PTHR43639:SF1">
    <property type="entry name" value="SHORT-CHAIN DEHYDROGENASE_REDUCTASE FAMILY PROTEIN"/>
    <property type="match status" value="1"/>
</dbReference>
<sequence length="252" mass="26186">MNFGPSILVTGAASGIGAAFVRRIAAPGVRLMLHTRDNLEGLSTVARVARSQGAEVAMELGDLTDPSVPVGLVHKAKTIFGRLDQLVSNAGKAQKGTFDTLESHELQSAFASMPIAFFYLAKTALPDLCTSPQGRIVAVSSFVAHSFGKNDVHFPATSAAKAALEALAKSLAVQLAPAGVTVNCVVPGFVRKDPCRHAAMSTVAWESARAATPNGRLGEPEDIAELIAFLLSPAAQHITGQALHVDGGLLLT</sequence>
<dbReference type="InterPro" id="IPR002347">
    <property type="entry name" value="SDR_fam"/>
</dbReference>
<dbReference type="Proteomes" id="UP000045285">
    <property type="component" value="Unassembled WGS sequence"/>
</dbReference>
<gene>
    <name evidence="3" type="ORF">MPL3356_100011</name>
</gene>
<dbReference type="PANTHER" id="PTHR43639">
    <property type="entry name" value="OXIDOREDUCTASE, SHORT-CHAIN DEHYDROGENASE/REDUCTASE FAMILY (AFU_ORTHOLOGUE AFUA_5G02870)"/>
    <property type="match status" value="1"/>
</dbReference>
<evidence type="ECO:0000313" key="4">
    <source>
        <dbReference type="Proteomes" id="UP000045285"/>
    </source>
</evidence>
<protein>
    <submittedName>
        <fullName evidence="3">Short chain alcohol dehydrogenase-related dehydrogenase</fullName>
    </submittedName>
</protein>
<dbReference type="SUPFAM" id="SSF51735">
    <property type="entry name" value="NAD(P)-binding Rossmann-fold domains"/>
    <property type="match status" value="1"/>
</dbReference>
<accession>A0A090D993</accession>
<evidence type="ECO:0000256" key="1">
    <source>
        <dbReference type="ARBA" id="ARBA00006484"/>
    </source>
</evidence>
<dbReference type="PRINTS" id="PR00080">
    <property type="entry name" value="SDRFAMILY"/>
</dbReference>
<dbReference type="GO" id="GO:0016491">
    <property type="term" value="F:oxidoreductase activity"/>
    <property type="evidence" value="ECO:0007669"/>
    <property type="project" value="UniProtKB-KW"/>
</dbReference>
<comment type="similarity">
    <text evidence="1">Belongs to the short-chain dehydrogenases/reductases (SDR) family.</text>
</comment>
<keyword evidence="2" id="KW-0560">Oxidoreductase</keyword>
<dbReference type="Gene3D" id="3.40.50.720">
    <property type="entry name" value="NAD(P)-binding Rossmann-like Domain"/>
    <property type="match status" value="1"/>
</dbReference>
<dbReference type="EMBL" id="CCMZ01000002">
    <property type="protein sequence ID" value="CDX11455.1"/>
    <property type="molecule type" value="Genomic_DNA"/>
</dbReference>
<proteinExistence type="inferred from homology"/>
<name>A0A090D993_MESPL</name>